<dbReference type="Proteomes" id="UP001297600">
    <property type="component" value="Unassembled WGS sequence"/>
</dbReference>
<evidence type="ECO:0000313" key="9">
    <source>
        <dbReference type="EMBL" id="MCG5030857.1"/>
    </source>
</evidence>
<comment type="subcellular location">
    <subcellularLocation>
        <location evidence="6">Cell outer membrane</location>
        <topology evidence="6">Lipid-anchor</topology>
    </subcellularLocation>
</comment>
<evidence type="ECO:0000256" key="5">
    <source>
        <dbReference type="ARBA" id="ARBA00023288"/>
    </source>
</evidence>
<dbReference type="Pfam" id="PF13525">
    <property type="entry name" value="YfiO"/>
    <property type="match status" value="1"/>
</dbReference>
<dbReference type="RefSeq" id="WP_237978509.1">
    <property type="nucleotide sequence ID" value="NZ_JAKNCT010000005.1"/>
</dbReference>
<dbReference type="InterPro" id="IPR039565">
    <property type="entry name" value="BamD-like"/>
</dbReference>
<accession>A0ABS9MQP7</accession>
<evidence type="ECO:0000313" key="10">
    <source>
        <dbReference type="Proteomes" id="UP001297600"/>
    </source>
</evidence>
<proteinExistence type="inferred from homology"/>
<name>A0ABS9MQP7_9BURK</name>
<evidence type="ECO:0000256" key="6">
    <source>
        <dbReference type="HAMAP-Rule" id="MF_00922"/>
    </source>
</evidence>
<comment type="similarity">
    <text evidence="6">Belongs to the BamD family.</text>
</comment>
<dbReference type="EMBL" id="JAKNCT010000005">
    <property type="protein sequence ID" value="MCG5030857.1"/>
    <property type="molecule type" value="Genomic_DNA"/>
</dbReference>
<evidence type="ECO:0000256" key="2">
    <source>
        <dbReference type="ARBA" id="ARBA00023136"/>
    </source>
</evidence>
<dbReference type="PROSITE" id="PS51257">
    <property type="entry name" value="PROKAR_LIPOPROTEIN"/>
    <property type="match status" value="1"/>
</dbReference>
<comment type="caution">
    <text evidence="9">The sequence shown here is derived from an EMBL/GenBank/DDBJ whole genome shotgun (WGS) entry which is preliminary data.</text>
</comment>
<organism evidence="9 10">
    <name type="scientific">Mesosutterella porci</name>
    <dbReference type="NCBI Taxonomy" id="2915351"/>
    <lineage>
        <taxon>Bacteria</taxon>
        <taxon>Pseudomonadati</taxon>
        <taxon>Pseudomonadota</taxon>
        <taxon>Betaproteobacteria</taxon>
        <taxon>Burkholderiales</taxon>
        <taxon>Sutterellaceae</taxon>
        <taxon>Mesosutterella</taxon>
    </lineage>
</organism>
<feature type="signal peptide" evidence="7">
    <location>
        <begin position="1"/>
        <end position="18"/>
    </location>
</feature>
<dbReference type="NCBIfam" id="TIGR03302">
    <property type="entry name" value="OM_YfiO"/>
    <property type="match status" value="1"/>
</dbReference>
<keyword evidence="5 6" id="KW-0449">Lipoprotein</keyword>
<comment type="function">
    <text evidence="6">Part of the outer membrane protein assembly complex, which is involved in assembly and insertion of beta-barrel proteins into the outer membrane.</text>
</comment>
<protein>
    <recommendedName>
        <fullName evidence="6">Outer membrane protein assembly factor BamD</fullName>
    </recommendedName>
</protein>
<evidence type="ECO:0000256" key="7">
    <source>
        <dbReference type="SAM" id="SignalP"/>
    </source>
</evidence>
<keyword evidence="2 6" id="KW-0472">Membrane</keyword>
<comment type="subunit">
    <text evidence="6">Part of the Bam complex.</text>
</comment>
<gene>
    <name evidence="6" type="primary">bamD</name>
    <name evidence="9" type="ORF">MAF45_05285</name>
</gene>
<feature type="chain" id="PRO_5045131786" description="Outer membrane protein assembly factor BamD" evidence="7">
    <location>
        <begin position="19"/>
        <end position="255"/>
    </location>
</feature>
<keyword evidence="1 6" id="KW-0732">Signal</keyword>
<evidence type="ECO:0000259" key="8">
    <source>
        <dbReference type="Pfam" id="PF13525"/>
    </source>
</evidence>
<sequence>MKKALHRFALAACLSAVAAVTSSCSWMSSKTDDPTAEWSADRLYSEARDALDDSNWSLAKEYYTKLESRYPFGRYAQQAQIEMAYAAWKDEDPEAAIQACDRFLRSYPNHPASDYVLYLKALATLNEDEGFFARLTKQDISDRDANAARDAFDVFKLLVEKYPDSRYAPEARRRMHELVLARANHELKVAKFYYERHGYVAAIQRAQRVVTDYQQTPYSDDALKVLADSYAKLGMKDREADVRRVIQMNKGRKLD</sequence>
<dbReference type="SUPFAM" id="SSF48452">
    <property type="entry name" value="TPR-like"/>
    <property type="match status" value="1"/>
</dbReference>
<feature type="domain" description="Outer membrane lipoprotein BamD-like" evidence="8">
    <location>
        <begin position="39"/>
        <end position="240"/>
    </location>
</feature>
<dbReference type="HAMAP" id="MF_00922">
    <property type="entry name" value="OM_assembly_BamD"/>
    <property type="match status" value="1"/>
</dbReference>
<evidence type="ECO:0000256" key="4">
    <source>
        <dbReference type="ARBA" id="ARBA00023237"/>
    </source>
</evidence>
<dbReference type="CDD" id="cd15830">
    <property type="entry name" value="BamD"/>
    <property type="match status" value="1"/>
</dbReference>
<keyword evidence="3 6" id="KW-0564">Palmitate</keyword>
<keyword evidence="10" id="KW-1185">Reference proteome</keyword>
<dbReference type="InterPro" id="IPR017689">
    <property type="entry name" value="BamD"/>
</dbReference>
<keyword evidence="4 6" id="KW-0998">Cell outer membrane</keyword>
<dbReference type="PANTHER" id="PTHR37423:SF1">
    <property type="entry name" value="OUTER MEMBRANE PROTEIN ASSEMBLY FACTOR BAMD"/>
    <property type="match status" value="1"/>
</dbReference>
<dbReference type="Gene3D" id="1.25.40.10">
    <property type="entry name" value="Tetratricopeptide repeat domain"/>
    <property type="match status" value="1"/>
</dbReference>
<dbReference type="PANTHER" id="PTHR37423">
    <property type="entry name" value="SOLUBLE LYTIC MUREIN TRANSGLYCOSYLASE-RELATED"/>
    <property type="match status" value="1"/>
</dbReference>
<evidence type="ECO:0000256" key="1">
    <source>
        <dbReference type="ARBA" id="ARBA00022729"/>
    </source>
</evidence>
<evidence type="ECO:0000256" key="3">
    <source>
        <dbReference type="ARBA" id="ARBA00023139"/>
    </source>
</evidence>
<reference evidence="9 10" key="1">
    <citation type="submission" date="2022-02" db="EMBL/GenBank/DDBJ databases">
        <title>Mesosutterella porci, a novel member of the family Sutterellaceae from pig feces.</title>
        <authorList>
            <person name="Wylensek D."/>
            <person name="Clavel T."/>
        </authorList>
    </citation>
    <scope>NUCLEOTIDE SEQUENCE [LARGE SCALE GENOMIC DNA]</scope>
    <source>
        <strain evidence="10">oilRF-744-wt-GAM-9</strain>
    </source>
</reference>
<dbReference type="InterPro" id="IPR011990">
    <property type="entry name" value="TPR-like_helical_dom_sf"/>
</dbReference>